<name>A0A4P8XWD4_9FIRM</name>
<evidence type="ECO:0000313" key="2">
    <source>
        <dbReference type="Proteomes" id="UP000301475"/>
    </source>
</evidence>
<proteinExistence type="predicted"/>
<accession>A0A4P8XWD4</accession>
<dbReference type="RefSeq" id="WP_138157459.1">
    <property type="nucleotide sequence ID" value="NZ_CP039381.1"/>
</dbReference>
<dbReference type="Proteomes" id="UP000301475">
    <property type="component" value="Chromosome"/>
</dbReference>
<evidence type="ECO:0000313" key="1">
    <source>
        <dbReference type="EMBL" id="QCT07446.1"/>
    </source>
</evidence>
<dbReference type="AlphaFoldDB" id="A0A4P8XWD4"/>
<reference evidence="1 2" key="1">
    <citation type="submission" date="2019-04" db="EMBL/GenBank/DDBJ databases">
        <authorList>
            <person name="Embree M."/>
            <person name="Gaffney J.R."/>
        </authorList>
    </citation>
    <scope>NUCLEOTIDE SEQUENCE [LARGE SCALE GENOMIC DNA]</scope>
    <source>
        <strain evidence="1 2">JE7A12</strain>
    </source>
</reference>
<protein>
    <recommendedName>
        <fullName evidence="3">pEK499-p136 HEPN domain-containing protein</fullName>
    </recommendedName>
</protein>
<gene>
    <name evidence="1" type="ORF">E5Z56_08820</name>
</gene>
<dbReference type="EMBL" id="CP039381">
    <property type="protein sequence ID" value="QCT07446.1"/>
    <property type="molecule type" value="Genomic_DNA"/>
</dbReference>
<organism evidence="1 2">
    <name type="scientific">Ruminococcus bovis</name>
    <dbReference type="NCBI Taxonomy" id="2564099"/>
    <lineage>
        <taxon>Bacteria</taxon>
        <taxon>Bacillati</taxon>
        <taxon>Bacillota</taxon>
        <taxon>Clostridia</taxon>
        <taxon>Eubacteriales</taxon>
        <taxon>Oscillospiraceae</taxon>
        <taxon>Ruminococcus</taxon>
    </lineage>
</organism>
<dbReference type="KEGG" id="ruj:E5Z56_08820"/>
<sequence>MQISDIKSNQIKPFEIENDKLTRLFSFFLHTAPTIDSASASIIDSGRLQRNWDTFISSVSNDCFVFLAPNCVIERYFEKYNLHNEANINRRSKGFICKRKVNTEKDYECVLRHLRNAIAHSNVYMNDAGNRKYILFEDFNKTKKQSSIILLSQADLARLKKEIMK</sequence>
<dbReference type="OrthoDB" id="2088091at2"/>
<keyword evidence="2" id="KW-1185">Reference proteome</keyword>
<evidence type="ECO:0008006" key="3">
    <source>
        <dbReference type="Google" id="ProtNLM"/>
    </source>
</evidence>